<reference evidence="2 3" key="1">
    <citation type="journal article" date="2020" name="BMC Genomics">
        <title>Intraspecific diversification of the crop wild relative Brassica cretica Lam. using demographic model selection.</title>
        <authorList>
            <person name="Kioukis A."/>
            <person name="Michalopoulou V.A."/>
            <person name="Briers L."/>
            <person name="Pirintsos S."/>
            <person name="Studholme D.J."/>
            <person name="Pavlidis P."/>
            <person name="Sarris P.F."/>
        </authorList>
    </citation>
    <scope>NUCLEOTIDE SEQUENCE [LARGE SCALE GENOMIC DNA]</scope>
    <source>
        <strain evidence="3">cv. PFS-1207/04</strain>
    </source>
</reference>
<name>A0ABQ7EEZ7_BRACR</name>
<accession>A0ABQ7EEZ7</accession>
<evidence type="ECO:0000313" key="2">
    <source>
        <dbReference type="EMBL" id="KAF3595783.1"/>
    </source>
</evidence>
<keyword evidence="3" id="KW-1185">Reference proteome</keyword>
<dbReference type="Proteomes" id="UP000266723">
    <property type="component" value="Unassembled WGS sequence"/>
</dbReference>
<proteinExistence type="predicted"/>
<protein>
    <submittedName>
        <fullName evidence="2">Uncharacterized protein</fullName>
    </submittedName>
</protein>
<evidence type="ECO:0000256" key="1">
    <source>
        <dbReference type="SAM" id="MobiDB-lite"/>
    </source>
</evidence>
<feature type="region of interest" description="Disordered" evidence="1">
    <location>
        <begin position="1"/>
        <end position="21"/>
    </location>
</feature>
<gene>
    <name evidence="2" type="ORF">DY000_02026493</name>
</gene>
<dbReference type="EMBL" id="QGKV02000299">
    <property type="protein sequence ID" value="KAF3595783.1"/>
    <property type="molecule type" value="Genomic_DNA"/>
</dbReference>
<comment type="caution">
    <text evidence="2">The sequence shown here is derived from an EMBL/GenBank/DDBJ whole genome shotgun (WGS) entry which is preliminary data.</text>
</comment>
<organism evidence="2 3">
    <name type="scientific">Brassica cretica</name>
    <name type="common">Mustard</name>
    <dbReference type="NCBI Taxonomy" id="69181"/>
    <lineage>
        <taxon>Eukaryota</taxon>
        <taxon>Viridiplantae</taxon>
        <taxon>Streptophyta</taxon>
        <taxon>Embryophyta</taxon>
        <taxon>Tracheophyta</taxon>
        <taxon>Spermatophyta</taxon>
        <taxon>Magnoliopsida</taxon>
        <taxon>eudicotyledons</taxon>
        <taxon>Gunneridae</taxon>
        <taxon>Pentapetalae</taxon>
        <taxon>rosids</taxon>
        <taxon>malvids</taxon>
        <taxon>Brassicales</taxon>
        <taxon>Brassicaceae</taxon>
        <taxon>Brassiceae</taxon>
        <taxon>Brassica</taxon>
    </lineage>
</organism>
<sequence length="59" mass="6035">MNVQKQSENVTEEASYGGGNGCRGGRIASVELIDPSSTSAFTIISGGAYRPGSILAELS</sequence>
<evidence type="ECO:0000313" key="3">
    <source>
        <dbReference type="Proteomes" id="UP000266723"/>
    </source>
</evidence>